<dbReference type="STRING" id="880071.Fleli_3882"/>
<evidence type="ECO:0000259" key="13">
    <source>
        <dbReference type="Pfam" id="PF00155"/>
    </source>
</evidence>
<comment type="cofactor">
    <cofactor evidence="1 12">
        <name>pyridoxal 5'-phosphate</name>
        <dbReference type="ChEBI" id="CHEBI:597326"/>
    </cofactor>
</comment>
<dbReference type="EC" id="2.6.1.9" evidence="12"/>
<dbReference type="eggNOG" id="COG0079">
    <property type="taxonomic scope" value="Bacteria"/>
</dbReference>
<keyword evidence="7 12" id="KW-0028">Amino-acid biosynthesis</keyword>
<dbReference type="GO" id="GO:0000105">
    <property type="term" value="P:L-histidine biosynthetic process"/>
    <property type="evidence" value="ECO:0007669"/>
    <property type="project" value="UniProtKB-UniRule"/>
</dbReference>
<sequence length="420" mass="48052">MSKKMLVVFWQCKITLIIVLKIITKMNQDIISSKKPQSKSNFDLQSLIRPNILTLKAYSSARDEYKKSDIEVTKIDENFETPAPIFLDANENALGSPLSQMVQTDYNRYPDPHQKDIKTQLSRLKNINKNQIFVGNGSDEAIDLLFRIFCIPAKDNIIVCPPTYGMYSVSATINDIEIKKALLTTDFQLDLEEIKKQIDKNTKLIFVCSPNNPTGNLIDKNDIKELCTFFNGIVVVDEAYIDFVENAQEASFINELSNFPNLVVLQTLSKAWGMAGVRLGMAFSSSEIMEYYQRTKPPYNVNMLTQKIALKALSFPQKVEQAIHVLNFEREKLIEKLRNKTNFNFIEKVYHSDTNFILVKLKGTSKVEEVYNFLINQNEIVVRNRSKEPLCEGCLRITVGTPEENELLLVTLGRYNESIK</sequence>
<dbReference type="PANTHER" id="PTHR42885">
    <property type="entry name" value="HISTIDINOL-PHOSPHATE AMINOTRANSFERASE-RELATED"/>
    <property type="match status" value="1"/>
</dbReference>
<name>I4AQF2_BERLS</name>
<keyword evidence="15" id="KW-1185">Reference proteome</keyword>
<accession>I4AQF2</accession>
<comment type="subunit">
    <text evidence="5 12">Homodimer.</text>
</comment>
<keyword evidence="6 12" id="KW-0032">Aminotransferase</keyword>
<evidence type="ECO:0000256" key="5">
    <source>
        <dbReference type="ARBA" id="ARBA00011738"/>
    </source>
</evidence>
<dbReference type="AlphaFoldDB" id="I4AQF2"/>
<dbReference type="InterPro" id="IPR005861">
    <property type="entry name" value="HisP_aminotrans"/>
</dbReference>
<comment type="similarity">
    <text evidence="4 12">Belongs to the class-II pyridoxal-phosphate-dependent aminotransferase family. Histidinol-phosphate aminotransferase subfamily.</text>
</comment>
<dbReference type="InterPro" id="IPR015424">
    <property type="entry name" value="PyrdxlP-dep_Trfase"/>
</dbReference>
<comment type="pathway">
    <text evidence="2 12">Amino-acid biosynthesis; L-histidine biosynthesis; L-histidine from 5-phospho-alpha-D-ribose 1-diphosphate: step 7/9.</text>
</comment>
<evidence type="ECO:0000256" key="8">
    <source>
        <dbReference type="ARBA" id="ARBA00022679"/>
    </source>
</evidence>
<gene>
    <name evidence="12" type="primary">hisC</name>
    <name evidence="14" type="ordered locus">Fleli_3882</name>
</gene>
<dbReference type="PROSITE" id="PS00599">
    <property type="entry name" value="AA_TRANSFER_CLASS_2"/>
    <property type="match status" value="1"/>
</dbReference>
<dbReference type="PANTHER" id="PTHR42885:SF2">
    <property type="entry name" value="HISTIDINOL-PHOSPHATE AMINOTRANSFERASE"/>
    <property type="match status" value="1"/>
</dbReference>
<proteinExistence type="inferred from homology"/>
<evidence type="ECO:0000313" key="14">
    <source>
        <dbReference type="EMBL" id="AFM06187.1"/>
    </source>
</evidence>
<evidence type="ECO:0000256" key="1">
    <source>
        <dbReference type="ARBA" id="ARBA00001933"/>
    </source>
</evidence>
<comment type="pathway">
    <text evidence="3">Lipid metabolism.</text>
</comment>
<feature type="domain" description="Aminotransferase class I/classII large" evidence="13">
    <location>
        <begin position="103"/>
        <end position="409"/>
    </location>
</feature>
<dbReference type="Gene3D" id="3.40.640.10">
    <property type="entry name" value="Type I PLP-dependent aspartate aminotransferase-like (Major domain)"/>
    <property type="match status" value="1"/>
</dbReference>
<dbReference type="InterPro" id="IPR004839">
    <property type="entry name" value="Aminotransferase_I/II_large"/>
</dbReference>
<dbReference type="GO" id="GO:0004400">
    <property type="term" value="F:histidinol-phosphate transaminase activity"/>
    <property type="evidence" value="ECO:0007669"/>
    <property type="project" value="UniProtKB-UniRule"/>
</dbReference>
<dbReference type="InterPro" id="IPR015421">
    <property type="entry name" value="PyrdxlP-dep_Trfase_major"/>
</dbReference>
<dbReference type="GO" id="GO:0030170">
    <property type="term" value="F:pyridoxal phosphate binding"/>
    <property type="evidence" value="ECO:0007669"/>
    <property type="project" value="InterPro"/>
</dbReference>
<dbReference type="KEGG" id="fli:Fleli_3882"/>
<comment type="catalytic activity">
    <reaction evidence="11 12">
        <text>L-histidinol phosphate + 2-oxoglutarate = 3-(imidazol-4-yl)-2-oxopropyl phosphate + L-glutamate</text>
        <dbReference type="Rhea" id="RHEA:23744"/>
        <dbReference type="ChEBI" id="CHEBI:16810"/>
        <dbReference type="ChEBI" id="CHEBI:29985"/>
        <dbReference type="ChEBI" id="CHEBI:57766"/>
        <dbReference type="ChEBI" id="CHEBI:57980"/>
        <dbReference type="EC" id="2.6.1.9"/>
    </reaction>
</comment>
<dbReference type="InterPro" id="IPR001917">
    <property type="entry name" value="Aminotrans_II_pyridoxalP_BS"/>
</dbReference>
<dbReference type="Pfam" id="PF00155">
    <property type="entry name" value="Aminotran_1_2"/>
    <property type="match status" value="1"/>
</dbReference>
<dbReference type="NCBIfam" id="TIGR01141">
    <property type="entry name" value="hisC"/>
    <property type="match status" value="1"/>
</dbReference>
<evidence type="ECO:0000256" key="9">
    <source>
        <dbReference type="ARBA" id="ARBA00022898"/>
    </source>
</evidence>
<evidence type="ECO:0000256" key="11">
    <source>
        <dbReference type="ARBA" id="ARBA00047481"/>
    </source>
</evidence>
<dbReference type="EMBL" id="CP003345">
    <property type="protein sequence ID" value="AFM06187.1"/>
    <property type="molecule type" value="Genomic_DNA"/>
</dbReference>
<evidence type="ECO:0000256" key="2">
    <source>
        <dbReference type="ARBA" id="ARBA00005011"/>
    </source>
</evidence>
<dbReference type="Gene3D" id="3.90.1150.10">
    <property type="entry name" value="Aspartate Aminotransferase, domain 1"/>
    <property type="match status" value="1"/>
</dbReference>
<feature type="modified residue" description="N6-(pyridoxal phosphate)lysine" evidence="12">
    <location>
        <position position="270"/>
    </location>
</feature>
<evidence type="ECO:0000256" key="12">
    <source>
        <dbReference type="HAMAP-Rule" id="MF_01023"/>
    </source>
</evidence>
<reference evidence="15" key="1">
    <citation type="submission" date="2012-06" db="EMBL/GenBank/DDBJ databases">
        <title>The complete genome of Flexibacter litoralis DSM 6794.</title>
        <authorList>
            <person name="Lucas S."/>
            <person name="Copeland A."/>
            <person name="Lapidus A."/>
            <person name="Glavina del Rio T."/>
            <person name="Dalin E."/>
            <person name="Tice H."/>
            <person name="Bruce D."/>
            <person name="Goodwin L."/>
            <person name="Pitluck S."/>
            <person name="Peters L."/>
            <person name="Ovchinnikova G."/>
            <person name="Lu M."/>
            <person name="Kyrpides N."/>
            <person name="Mavromatis K."/>
            <person name="Ivanova N."/>
            <person name="Brettin T."/>
            <person name="Detter J.C."/>
            <person name="Han C."/>
            <person name="Larimer F."/>
            <person name="Land M."/>
            <person name="Hauser L."/>
            <person name="Markowitz V."/>
            <person name="Cheng J.-F."/>
            <person name="Hugenholtz P."/>
            <person name="Woyke T."/>
            <person name="Wu D."/>
            <person name="Spring S."/>
            <person name="Lang E."/>
            <person name="Kopitz M."/>
            <person name="Brambilla E."/>
            <person name="Klenk H.-P."/>
            <person name="Eisen J.A."/>
        </authorList>
    </citation>
    <scope>NUCLEOTIDE SEQUENCE [LARGE SCALE GENOMIC DNA]</scope>
    <source>
        <strain evidence="15">ATCC 23117 / DSM 6794 / NBRC 15988 / NCIMB 1366 / Sio-4</strain>
    </source>
</reference>
<dbReference type="SUPFAM" id="SSF53383">
    <property type="entry name" value="PLP-dependent transferases"/>
    <property type="match status" value="1"/>
</dbReference>
<keyword evidence="10 12" id="KW-0368">Histidine biosynthesis</keyword>
<organism evidence="14 15">
    <name type="scientific">Bernardetia litoralis (strain ATCC 23117 / DSM 6794 / NBRC 15988 / NCIMB 1366 / Fx l1 / Sio-4)</name>
    <name type="common">Flexibacter litoralis</name>
    <dbReference type="NCBI Taxonomy" id="880071"/>
    <lineage>
        <taxon>Bacteria</taxon>
        <taxon>Pseudomonadati</taxon>
        <taxon>Bacteroidota</taxon>
        <taxon>Cytophagia</taxon>
        <taxon>Cytophagales</taxon>
        <taxon>Bernardetiaceae</taxon>
        <taxon>Bernardetia</taxon>
    </lineage>
</organism>
<evidence type="ECO:0000256" key="7">
    <source>
        <dbReference type="ARBA" id="ARBA00022605"/>
    </source>
</evidence>
<keyword evidence="8 12" id="KW-0808">Transferase</keyword>
<evidence type="ECO:0000256" key="6">
    <source>
        <dbReference type="ARBA" id="ARBA00022576"/>
    </source>
</evidence>
<evidence type="ECO:0000256" key="10">
    <source>
        <dbReference type="ARBA" id="ARBA00023102"/>
    </source>
</evidence>
<evidence type="ECO:0000256" key="3">
    <source>
        <dbReference type="ARBA" id="ARBA00005189"/>
    </source>
</evidence>
<evidence type="ECO:0000313" key="15">
    <source>
        <dbReference type="Proteomes" id="UP000006054"/>
    </source>
</evidence>
<evidence type="ECO:0000256" key="4">
    <source>
        <dbReference type="ARBA" id="ARBA00007970"/>
    </source>
</evidence>
<dbReference type="PATRIC" id="fig|880071.3.peg.3884"/>
<dbReference type="CDD" id="cd00609">
    <property type="entry name" value="AAT_like"/>
    <property type="match status" value="1"/>
</dbReference>
<protein>
    <recommendedName>
        <fullName evidence="12">Histidinol-phosphate aminotransferase</fullName>
        <ecNumber evidence="12">2.6.1.9</ecNumber>
    </recommendedName>
    <alternativeName>
        <fullName evidence="12">Imidazole acetol-phosphate transaminase</fullName>
    </alternativeName>
</protein>
<dbReference type="HAMAP" id="MF_01023">
    <property type="entry name" value="HisC_aminotrans_2"/>
    <property type="match status" value="1"/>
</dbReference>
<dbReference type="Proteomes" id="UP000006054">
    <property type="component" value="Chromosome"/>
</dbReference>
<keyword evidence="9 12" id="KW-0663">Pyridoxal phosphate</keyword>
<dbReference type="UniPathway" id="UPA00031">
    <property type="reaction ID" value="UER00012"/>
</dbReference>
<dbReference type="InterPro" id="IPR015422">
    <property type="entry name" value="PyrdxlP-dep_Trfase_small"/>
</dbReference>
<dbReference type="HOGENOM" id="CLU_017584_3_1_10"/>